<proteinExistence type="inferred from homology"/>
<dbReference type="GO" id="GO:0009450">
    <property type="term" value="P:gamma-aminobutyric acid catabolic process"/>
    <property type="evidence" value="ECO:0007669"/>
    <property type="project" value="TreeGrafter"/>
</dbReference>
<dbReference type="FunFam" id="3.40.309.10:FF:000009">
    <property type="entry name" value="Aldehyde dehydrogenase A"/>
    <property type="match status" value="1"/>
</dbReference>
<dbReference type="RefSeq" id="WP_134402940.1">
    <property type="nucleotide sequence ID" value="NZ_SOFY01000014.1"/>
</dbReference>
<feature type="region of interest" description="Disordered" evidence="5">
    <location>
        <begin position="1"/>
        <end position="22"/>
    </location>
</feature>
<evidence type="ECO:0000313" key="7">
    <source>
        <dbReference type="EMBL" id="TFC51246.1"/>
    </source>
</evidence>
<feature type="domain" description="Aldehyde dehydrogenase" evidence="6">
    <location>
        <begin position="50"/>
        <end position="506"/>
    </location>
</feature>
<evidence type="ECO:0000259" key="6">
    <source>
        <dbReference type="Pfam" id="PF00171"/>
    </source>
</evidence>
<comment type="similarity">
    <text evidence="1 4">Belongs to the aldehyde dehydrogenase family.</text>
</comment>
<keyword evidence="8" id="KW-1185">Reference proteome</keyword>
<dbReference type="PROSITE" id="PS00687">
    <property type="entry name" value="ALDEHYDE_DEHYDR_GLU"/>
    <property type="match status" value="1"/>
</dbReference>
<evidence type="ECO:0000256" key="1">
    <source>
        <dbReference type="ARBA" id="ARBA00009986"/>
    </source>
</evidence>
<comment type="caution">
    <text evidence="7">The sequence shown here is derived from an EMBL/GenBank/DDBJ whole genome shotgun (WGS) entry which is preliminary data.</text>
</comment>
<dbReference type="InterPro" id="IPR016162">
    <property type="entry name" value="Ald_DH_N"/>
</dbReference>
<keyword evidence="2 4" id="KW-0560">Oxidoreductase</keyword>
<evidence type="ECO:0000256" key="4">
    <source>
        <dbReference type="RuleBase" id="RU003345"/>
    </source>
</evidence>
<dbReference type="InterPro" id="IPR016161">
    <property type="entry name" value="Ald_DH/histidinol_DH"/>
</dbReference>
<reference evidence="7 8" key="1">
    <citation type="submission" date="2019-03" db="EMBL/GenBank/DDBJ databases">
        <title>Genomics of glacier-inhabiting Cryobacterium strains.</title>
        <authorList>
            <person name="Liu Q."/>
            <person name="Xin Y.-H."/>
        </authorList>
    </citation>
    <scope>NUCLEOTIDE SEQUENCE [LARGE SCALE GENOMIC DNA]</scope>
    <source>
        <strain evidence="8">TMT1-22</strain>
    </source>
</reference>
<evidence type="ECO:0000256" key="3">
    <source>
        <dbReference type="PROSITE-ProRule" id="PRU10007"/>
    </source>
</evidence>
<protein>
    <submittedName>
        <fullName evidence="7">Aldehyde dehydrogenase family protein</fullName>
    </submittedName>
</protein>
<dbReference type="NCBIfam" id="NF006916">
    <property type="entry name" value="PRK09407.1"/>
    <property type="match status" value="1"/>
</dbReference>
<dbReference type="SUPFAM" id="SSF53720">
    <property type="entry name" value="ALDH-like"/>
    <property type="match status" value="1"/>
</dbReference>
<evidence type="ECO:0000313" key="8">
    <source>
        <dbReference type="Proteomes" id="UP000297403"/>
    </source>
</evidence>
<dbReference type="Pfam" id="PF00171">
    <property type="entry name" value="Aldedh"/>
    <property type="match status" value="1"/>
</dbReference>
<dbReference type="PANTHER" id="PTHR43353:SF5">
    <property type="entry name" value="SUCCINATE-SEMIALDEHYDE DEHYDROGENASE, MITOCHONDRIAL"/>
    <property type="match status" value="1"/>
</dbReference>
<evidence type="ECO:0000256" key="5">
    <source>
        <dbReference type="SAM" id="MobiDB-lite"/>
    </source>
</evidence>
<dbReference type="AlphaFoldDB" id="A0AAQ2C7W9"/>
<dbReference type="InterPro" id="IPR050740">
    <property type="entry name" value="Aldehyde_DH_Superfamily"/>
</dbReference>
<feature type="active site" evidence="3">
    <location>
        <position position="281"/>
    </location>
</feature>
<accession>A0AAQ2C7W9</accession>
<name>A0AAQ2C7W9_9MICO</name>
<evidence type="ECO:0000256" key="2">
    <source>
        <dbReference type="ARBA" id="ARBA00023002"/>
    </source>
</evidence>
<dbReference type="GO" id="GO:0004777">
    <property type="term" value="F:succinate-semialdehyde dehydrogenase (NAD+) activity"/>
    <property type="evidence" value="ECO:0007669"/>
    <property type="project" value="TreeGrafter"/>
</dbReference>
<dbReference type="InterPro" id="IPR029510">
    <property type="entry name" value="Ald_DH_CS_GLU"/>
</dbReference>
<dbReference type="InterPro" id="IPR016163">
    <property type="entry name" value="Ald_DH_C"/>
</dbReference>
<sequence length="544" mass="56502">MPASPPNPPVPSPRNPAALTPAASTPATLLPARLGAADIAALTRDIRSRAGATIAVITPFTGELLHDLPVSRVSDVQEAYTRARLAQLAWARAGFTHRRAVLLRAHDLILERTELLLDIVQAESGKTRGQAFEEVVQAAGATRYNAIAAGRVLRGDRRSSALPLVITTRVRYRPKGTVGVITPWNYPLSLGAMDVAPALAAGCAVVQKADDQGALSILALRRAFIDAGVPEALWSVVTGDGPEIGGAVTDAADYICFTGSTATGRTIAAQAAGNLTGVSLELGGNNPLIVLDDADPARAAADAATACFTAMGQLCVSIERIYVQRGVADAFLREFVAVTRALVSGAAYDYSTDVGSLTSQAQLDRVSGQVADAVAAGAVLEAGGRARPDLGPYFYEPTVLTGVTAEMECFASETFGPVVAVSVVDTEQEAILAANDSDYGLNASVFSGSVRRALRVAAGIEAGSVNINEGYRGSLSSVAAPMGGVKQSGLGRRNGPEGLLRFVEPVTISRATGILQLPRTGRDFERLAGPMLLLSAALKGLRRP</sequence>
<dbReference type="Proteomes" id="UP000297403">
    <property type="component" value="Unassembled WGS sequence"/>
</dbReference>
<dbReference type="EMBL" id="SOFY01000014">
    <property type="protein sequence ID" value="TFC51246.1"/>
    <property type="molecule type" value="Genomic_DNA"/>
</dbReference>
<gene>
    <name evidence="7" type="ORF">E3O49_04030</name>
</gene>
<dbReference type="Gene3D" id="3.40.309.10">
    <property type="entry name" value="Aldehyde Dehydrogenase, Chain A, domain 2"/>
    <property type="match status" value="1"/>
</dbReference>
<dbReference type="Gene3D" id="3.40.605.10">
    <property type="entry name" value="Aldehyde Dehydrogenase, Chain A, domain 1"/>
    <property type="match status" value="1"/>
</dbReference>
<dbReference type="InterPro" id="IPR015590">
    <property type="entry name" value="Aldehyde_DH_dom"/>
</dbReference>
<organism evidence="7 8">
    <name type="scientific">Cryobacterium shii</name>
    <dbReference type="NCBI Taxonomy" id="1259235"/>
    <lineage>
        <taxon>Bacteria</taxon>
        <taxon>Bacillati</taxon>
        <taxon>Actinomycetota</taxon>
        <taxon>Actinomycetes</taxon>
        <taxon>Micrococcales</taxon>
        <taxon>Microbacteriaceae</taxon>
        <taxon>Cryobacterium</taxon>
    </lineage>
</organism>
<feature type="compositionally biased region" description="Pro residues" evidence="5">
    <location>
        <begin position="1"/>
        <end position="14"/>
    </location>
</feature>
<dbReference type="PANTHER" id="PTHR43353">
    <property type="entry name" value="SUCCINATE-SEMIALDEHYDE DEHYDROGENASE, MITOCHONDRIAL"/>
    <property type="match status" value="1"/>
</dbReference>